<organism evidence="2 3">
    <name type="scientific">Halorubrum lacusprofundi (strain ATCC 49239 / DSM 5036 / JCM 8891 / ACAM 34)</name>
    <dbReference type="NCBI Taxonomy" id="416348"/>
    <lineage>
        <taxon>Archaea</taxon>
        <taxon>Methanobacteriati</taxon>
        <taxon>Methanobacteriota</taxon>
        <taxon>Stenosarchaea group</taxon>
        <taxon>Halobacteria</taxon>
        <taxon>Halobacteriales</taxon>
        <taxon>Haloferacaceae</taxon>
        <taxon>Halorubrum</taxon>
    </lineage>
</organism>
<name>B9LPE0_HALLT</name>
<keyword evidence="3" id="KW-1185">Reference proteome</keyword>
<protein>
    <submittedName>
        <fullName evidence="2">Uncharacterized protein</fullName>
    </submittedName>
</protein>
<evidence type="ECO:0000256" key="1">
    <source>
        <dbReference type="SAM" id="MobiDB-lite"/>
    </source>
</evidence>
<feature type="region of interest" description="Disordered" evidence="1">
    <location>
        <begin position="1"/>
        <end position="20"/>
    </location>
</feature>
<dbReference type="eggNOG" id="arCOG07786">
    <property type="taxonomic scope" value="Archaea"/>
</dbReference>
<gene>
    <name evidence="2" type="ordered locus">Hlac_1643</name>
</gene>
<dbReference type="GeneID" id="7399593"/>
<dbReference type="Proteomes" id="UP000000740">
    <property type="component" value="Chromosome 1"/>
</dbReference>
<dbReference type="EMBL" id="CP001365">
    <property type="protein sequence ID" value="ACM57228.1"/>
    <property type="molecule type" value="Genomic_DNA"/>
</dbReference>
<evidence type="ECO:0000313" key="2">
    <source>
        <dbReference type="EMBL" id="ACM57228.1"/>
    </source>
</evidence>
<dbReference type="KEGG" id="hla:Hlac_1643"/>
<proteinExistence type="predicted"/>
<dbReference type="AlphaFoldDB" id="B9LPE0"/>
<evidence type="ECO:0000313" key="3">
    <source>
        <dbReference type="Proteomes" id="UP000000740"/>
    </source>
</evidence>
<dbReference type="RefSeq" id="WP_015910366.1">
    <property type="nucleotide sequence ID" value="NC_012029.1"/>
</dbReference>
<accession>B9LPE0</accession>
<sequence>MSTESSTPAELTEELTKERVRSHRDDVIQQGFSTSEIALIEALPASGKSYGVLQWGAETDNQMTILAPHHDLLNEYENWCAELNLSVKRLPSFHRDCESVSLDDDGEPADERTKELLGLYRQGIRGERIHQQASKLVSSNLACQHDGECPYIQKLNIDTDAYDVLLGHYLHAYQTDWTDERYVAVDEFPGDAFVQEFTGHVPPAVTAYLQQEDRLPFHDYAELLERQSEFQDEVEAWKEDVWSDYDAAHVLRNSNSSAHALAPLMTRANLEKERLDNRWQFADLGRGKVAARNTDHQWSFLLPPNFEGAESVVVLDGTPVIELWELVMGADIERIPLLDDDQKQLYLESVLGLNLVQTTDNWNAYQGGEGVSPTVDIPVVEKIAEVEGRNPGVITSKKGLNQYENHGLNSLVTQTENYGGLKGINTLGTTRVGVILGNPHPGDDVIEKWGALANISVERQEGTEGKNTDYGPFGNRAMEAEIQNKVLQAAMRFGRTEEHGEKGATVYVHTSALPEWVEAKKRFATVDSWITHKNGMKQVIETIRNFDDWKALEWKVGKVAECVTISKNSTRKHLKTLAEQGYLDKRTAGRGGAFHFSNVRLEEAQKYGHVEFAE</sequence>
<reference evidence="2 3" key="1">
    <citation type="journal article" date="2016" name="Stand. Genomic Sci.">
        <title>Complete genome sequence of the Antarctic Halorubrum lacusprofundi type strain ACAM 34.</title>
        <authorList>
            <person name="Anderson I.J."/>
            <person name="DasSarma P."/>
            <person name="Lucas S."/>
            <person name="Copeland A."/>
            <person name="Lapidus A."/>
            <person name="Del Rio T.G."/>
            <person name="Tice H."/>
            <person name="Dalin E."/>
            <person name="Bruce D.C."/>
            <person name="Goodwin L."/>
            <person name="Pitluck S."/>
            <person name="Sims D."/>
            <person name="Brettin T.S."/>
            <person name="Detter J.C."/>
            <person name="Han C.S."/>
            <person name="Larimer F."/>
            <person name="Hauser L."/>
            <person name="Land M."/>
            <person name="Ivanova N."/>
            <person name="Richardson P."/>
            <person name="Cavicchioli R."/>
            <person name="DasSarma S."/>
            <person name="Woese C.R."/>
            <person name="Kyrpides N.C."/>
        </authorList>
    </citation>
    <scope>NUCLEOTIDE SEQUENCE [LARGE SCALE GENOMIC DNA]</scope>
    <source>
        <strain evidence="3">ATCC 49239 / DSM 5036 / JCM 8891 / ACAM 34</strain>
    </source>
</reference>
<dbReference type="HOGENOM" id="CLU_030779_0_0_2"/>